<dbReference type="EMBL" id="CAIIXF020000009">
    <property type="protein sequence ID" value="CAH1795452.1"/>
    <property type="molecule type" value="Genomic_DNA"/>
</dbReference>
<keyword evidence="1" id="KW-0175">Coiled coil</keyword>
<evidence type="ECO:0000313" key="4">
    <source>
        <dbReference type="Proteomes" id="UP000749559"/>
    </source>
</evidence>
<feature type="region of interest" description="Disordered" evidence="2">
    <location>
        <begin position="988"/>
        <end position="1031"/>
    </location>
</feature>
<comment type="caution">
    <text evidence="3">The sequence shown here is derived from an EMBL/GenBank/DDBJ whole genome shotgun (WGS) entry which is preliminary data.</text>
</comment>
<dbReference type="PROSITE" id="PS50826">
    <property type="entry name" value="RUN"/>
    <property type="match status" value="1"/>
</dbReference>
<dbReference type="PROSITE" id="PS50195">
    <property type="entry name" value="PX"/>
    <property type="match status" value="1"/>
</dbReference>
<proteinExistence type="predicted"/>
<feature type="compositionally biased region" description="Low complexity" evidence="2">
    <location>
        <begin position="567"/>
        <end position="577"/>
    </location>
</feature>
<feature type="compositionally biased region" description="Polar residues" evidence="2">
    <location>
        <begin position="662"/>
        <end position="672"/>
    </location>
</feature>
<dbReference type="GO" id="GO:0035091">
    <property type="term" value="F:phosphatidylinositol binding"/>
    <property type="evidence" value="ECO:0007669"/>
    <property type="project" value="InterPro"/>
</dbReference>
<dbReference type="Pfam" id="PF02759">
    <property type="entry name" value="RUN"/>
    <property type="match status" value="1"/>
</dbReference>
<dbReference type="CDD" id="cd17689">
    <property type="entry name" value="RUN_SNX29"/>
    <property type="match status" value="1"/>
</dbReference>
<dbReference type="Gene3D" id="3.30.1520.10">
    <property type="entry name" value="Phox-like domain"/>
    <property type="match status" value="1"/>
</dbReference>
<dbReference type="InterPro" id="IPR047329">
    <property type="entry name" value="RUN_SNX29"/>
</dbReference>
<organism evidence="3 4">
    <name type="scientific">Owenia fusiformis</name>
    <name type="common">Polychaete worm</name>
    <dbReference type="NCBI Taxonomy" id="6347"/>
    <lineage>
        <taxon>Eukaryota</taxon>
        <taxon>Metazoa</taxon>
        <taxon>Spiralia</taxon>
        <taxon>Lophotrochozoa</taxon>
        <taxon>Annelida</taxon>
        <taxon>Polychaeta</taxon>
        <taxon>Sedentaria</taxon>
        <taxon>Canalipalpata</taxon>
        <taxon>Sabellida</taxon>
        <taxon>Oweniida</taxon>
        <taxon>Oweniidae</taxon>
        <taxon>Owenia</taxon>
    </lineage>
</organism>
<dbReference type="Proteomes" id="UP000749559">
    <property type="component" value="Unassembled WGS sequence"/>
</dbReference>
<dbReference type="AlphaFoldDB" id="A0A8J1UB07"/>
<dbReference type="InterPro" id="IPR001683">
    <property type="entry name" value="PX_dom"/>
</dbReference>
<feature type="compositionally biased region" description="Basic and acidic residues" evidence="2">
    <location>
        <begin position="513"/>
        <end position="530"/>
    </location>
</feature>
<accession>A0A8J1UB07</accession>
<feature type="compositionally biased region" description="Low complexity" evidence="2">
    <location>
        <begin position="261"/>
        <end position="273"/>
    </location>
</feature>
<dbReference type="InterPro" id="IPR036871">
    <property type="entry name" value="PX_dom_sf"/>
</dbReference>
<sequence length="1031" mass="115594">MTSESETSSHERQQVLNRLLDAVKQCQVRFGGKSELATDGDSRVSCLCAAWESALQHGMKHTNKGLSALKQVSEITGLTKMKNIGVIQDLKKLETEPVFWHYVKEFLSKHEQERYLVLKNIDTDAGRGRAWLRASLNEHSLERHMHMLLENQLLLSQYFEEHALLRDVERSSMMPVMSAGLGSILFAISIDNPELNTIKPATSFLDSIGNRVPPSTQATDFARKDEPRPVIGGEATPPEKRKERKKKKKVAKVVSFDNDEPSSYSSSPATPSYLNSLSPTGLNPTVQKAAKLSTSAPVSNFTFSGYMTQRDNIPESISEIDKQINNGIKNSDILNNQNNSVRNTEKTEGSRILPVETVQSIKEDLDHPGFISKAKDTKTMDDPIISWSGESINAVKYKQIEPTTKNKTVQDNIIKSKIETDHVSNNPFEDDTQKVELDVPVSSNPFDLDSGLETKPRNPFDTDEVKQNIETISKETYPTTQNPFEEMETKNAIHNSTNHSIVDSIAVKTDTISNEKPKSPEILSDEKSDINDVNEDSFLDIYSSSKEQKPRMASLNKSSSDIMKADSPSPSLGSSSSFDFEQQYGSGVVPSDLTPLAPSGDPNASFTMAFVLGGDDNQSEDSIEVPTYSFDTDNAMSALAQLQKGSSYSVTGQRTAGDGEDTTPSPHLSSETLTTSELKQAVVDMMIRKDQMEDQNKSLKLLLEQENNVTSSLRAEIENIKSEHLSKAEKDKTKIQALSRENELLKQQLKKYVSAVQMLRREDSTAEGLSGLQLEKPQPPIPPPRQLHDFSNEASQYEQKLIQVAEMHGELMEFNELLHKQLNARELELKRLKQELVDLRGPLPEDMPHDDSGSLSSDYDNLSLNSRPLISVWIPSAFLRGTSSDNHHVYQVYIRIRDKEWNVYRRYAEFNVIHNKLRKVYSIVNTFNFPPKKALGNKGAKFVEDRRKKLQSYLRRIINLLMQNNTTLANNATKETLIQLIPFFGDPPANQKEESKKGRFSRKSSKGQLPKMASSSQLEEQERAEGAYNGL</sequence>
<dbReference type="SMART" id="SM00593">
    <property type="entry name" value="RUN"/>
    <property type="match status" value="1"/>
</dbReference>
<dbReference type="InterPro" id="IPR037916">
    <property type="entry name" value="SNX29_PX"/>
</dbReference>
<dbReference type="SUPFAM" id="SSF64268">
    <property type="entry name" value="PX domain"/>
    <property type="match status" value="1"/>
</dbReference>
<dbReference type="InterPro" id="IPR004012">
    <property type="entry name" value="Run_dom"/>
</dbReference>
<evidence type="ECO:0000256" key="1">
    <source>
        <dbReference type="SAM" id="Coils"/>
    </source>
</evidence>
<dbReference type="Gene3D" id="1.20.58.900">
    <property type="match status" value="1"/>
</dbReference>
<protein>
    <submittedName>
        <fullName evidence="3">Uncharacterized protein</fullName>
    </submittedName>
</protein>
<reference evidence="3" key="1">
    <citation type="submission" date="2022-03" db="EMBL/GenBank/DDBJ databases">
        <authorList>
            <person name="Martin C."/>
        </authorList>
    </citation>
    <scope>NUCLEOTIDE SEQUENCE</scope>
</reference>
<name>A0A8J1UB07_OWEFU</name>
<evidence type="ECO:0000313" key="3">
    <source>
        <dbReference type="EMBL" id="CAH1795452.1"/>
    </source>
</evidence>
<dbReference type="SMART" id="SM00312">
    <property type="entry name" value="PX"/>
    <property type="match status" value="1"/>
</dbReference>
<feature type="compositionally biased region" description="Polar residues" evidence="2">
    <location>
        <begin position="643"/>
        <end position="654"/>
    </location>
</feature>
<evidence type="ECO:0000256" key="2">
    <source>
        <dbReference type="SAM" id="MobiDB-lite"/>
    </source>
</evidence>
<dbReference type="Pfam" id="PF00787">
    <property type="entry name" value="PX"/>
    <property type="match status" value="1"/>
</dbReference>
<dbReference type="CDD" id="cd07277">
    <property type="entry name" value="PX_RUN"/>
    <property type="match status" value="1"/>
</dbReference>
<feature type="region of interest" description="Disordered" evidence="2">
    <location>
        <begin position="766"/>
        <end position="789"/>
    </location>
</feature>
<feature type="region of interest" description="Disordered" evidence="2">
    <location>
        <begin position="543"/>
        <end position="579"/>
    </location>
</feature>
<feature type="region of interest" description="Disordered" evidence="2">
    <location>
        <begin position="643"/>
        <end position="672"/>
    </location>
</feature>
<dbReference type="PANTHER" id="PTHR47194">
    <property type="entry name" value="SORTING NEXIN-29-RELATED"/>
    <property type="match status" value="1"/>
</dbReference>
<feature type="coiled-coil region" evidence="1">
    <location>
        <begin position="689"/>
        <end position="762"/>
    </location>
</feature>
<keyword evidence="4" id="KW-1185">Reference proteome</keyword>
<gene>
    <name evidence="3" type="ORF">OFUS_LOCUS19989</name>
</gene>
<feature type="region of interest" description="Disordered" evidence="2">
    <location>
        <begin position="208"/>
        <end position="276"/>
    </location>
</feature>
<dbReference type="OrthoDB" id="428895at2759"/>
<dbReference type="SUPFAM" id="SSF140741">
    <property type="entry name" value="RUN domain-like"/>
    <property type="match status" value="1"/>
</dbReference>
<feature type="compositionally biased region" description="Basic residues" evidence="2">
    <location>
        <begin position="242"/>
        <end position="251"/>
    </location>
</feature>
<dbReference type="InterPro" id="IPR037213">
    <property type="entry name" value="Run_dom_sf"/>
</dbReference>
<dbReference type="PANTHER" id="PTHR47194:SF3">
    <property type="entry name" value="SORTING NEXIN 29"/>
    <property type="match status" value="1"/>
</dbReference>
<feature type="region of interest" description="Disordered" evidence="2">
    <location>
        <begin position="511"/>
        <end position="530"/>
    </location>
</feature>